<dbReference type="Proteomes" id="UP000292686">
    <property type="component" value="Unassembled WGS sequence"/>
</dbReference>
<dbReference type="Proteomes" id="UP000581087">
    <property type="component" value="Unassembled WGS sequence"/>
</dbReference>
<protein>
    <submittedName>
        <fullName evidence="2">Fe-S oxidoreductase</fullName>
    </submittedName>
</protein>
<dbReference type="EMBL" id="SDPM01000002">
    <property type="protein sequence ID" value="RXZ87258.1"/>
    <property type="molecule type" value="Genomic_DNA"/>
</dbReference>
<sequence>MLTRLFLDSPLSRLGHAYATTVGFIWGFLWSTGRVERREGLFVFRGLPSWAFRRGGTCVGSCYLTAQNVTDDVLEHEAVHKAQWRRYGMLFPLLYALAGRNPLTNRFEIEAGLEKGGYVRPTSKRR</sequence>
<accession>A0A4Q2M5S0</accession>
<keyword evidence="3" id="KW-1185">Reference proteome</keyword>
<gene>
    <name evidence="1" type="ORF">BJ972_001107</name>
    <name evidence="2" type="ORF">ESP50_04880</name>
</gene>
<reference evidence="2 3" key="1">
    <citation type="submission" date="2019-01" db="EMBL/GenBank/DDBJ databases">
        <title>Agromyces.</title>
        <authorList>
            <person name="Li J."/>
        </authorList>
    </citation>
    <scope>NUCLEOTIDE SEQUENCE [LARGE SCALE GENOMIC DNA]</scope>
    <source>
        <strain evidence="2 3">DSM 23870</strain>
    </source>
</reference>
<organism evidence="2 3">
    <name type="scientific">Agromyces atrinae</name>
    <dbReference type="NCBI Taxonomy" id="592376"/>
    <lineage>
        <taxon>Bacteria</taxon>
        <taxon>Bacillati</taxon>
        <taxon>Actinomycetota</taxon>
        <taxon>Actinomycetes</taxon>
        <taxon>Micrococcales</taxon>
        <taxon>Microbacteriaceae</taxon>
        <taxon>Agromyces</taxon>
    </lineage>
</organism>
<dbReference type="RefSeq" id="WP_129172833.1">
    <property type="nucleotide sequence ID" value="NZ_JACCBI010000001.1"/>
</dbReference>
<evidence type="ECO:0000313" key="4">
    <source>
        <dbReference type="Proteomes" id="UP000581087"/>
    </source>
</evidence>
<dbReference type="AlphaFoldDB" id="A0A4Q2M5S0"/>
<proteinExistence type="predicted"/>
<dbReference type="EMBL" id="JACCBI010000001">
    <property type="protein sequence ID" value="NYD66588.1"/>
    <property type="molecule type" value="Genomic_DNA"/>
</dbReference>
<comment type="caution">
    <text evidence="2">The sequence shown here is derived from an EMBL/GenBank/DDBJ whole genome shotgun (WGS) entry which is preliminary data.</text>
</comment>
<evidence type="ECO:0000313" key="3">
    <source>
        <dbReference type="Proteomes" id="UP000292686"/>
    </source>
</evidence>
<reference evidence="1 4" key="2">
    <citation type="submission" date="2020-07" db="EMBL/GenBank/DDBJ databases">
        <title>Sequencing the genomes of 1000 actinobacteria strains.</title>
        <authorList>
            <person name="Klenk H.-P."/>
        </authorList>
    </citation>
    <scope>NUCLEOTIDE SEQUENCE [LARGE SCALE GENOMIC DNA]</scope>
    <source>
        <strain evidence="1 4">DSM 23870</strain>
    </source>
</reference>
<dbReference type="OrthoDB" id="5191158at2"/>
<evidence type="ECO:0000313" key="1">
    <source>
        <dbReference type="EMBL" id="NYD66588.1"/>
    </source>
</evidence>
<evidence type="ECO:0000313" key="2">
    <source>
        <dbReference type="EMBL" id="RXZ87258.1"/>
    </source>
</evidence>
<name>A0A4Q2M5S0_9MICO</name>